<protein>
    <submittedName>
        <fullName evidence="6">TetR/AcrR family transcriptional regulator</fullName>
    </submittedName>
</protein>
<dbReference type="OrthoDB" id="5293507at2"/>
<dbReference type="SUPFAM" id="SSF46689">
    <property type="entry name" value="Homeodomain-like"/>
    <property type="match status" value="1"/>
</dbReference>
<dbReference type="Pfam" id="PF00440">
    <property type="entry name" value="TetR_N"/>
    <property type="match status" value="1"/>
</dbReference>
<dbReference type="PANTHER" id="PTHR47506">
    <property type="entry name" value="TRANSCRIPTIONAL REGULATORY PROTEIN"/>
    <property type="match status" value="1"/>
</dbReference>
<accession>A0A853GWU2</accession>
<evidence type="ECO:0000259" key="5">
    <source>
        <dbReference type="PROSITE" id="PS50977"/>
    </source>
</evidence>
<evidence type="ECO:0000256" key="3">
    <source>
        <dbReference type="ARBA" id="ARBA00023163"/>
    </source>
</evidence>
<organism evidence="6 7">
    <name type="scientific">Pollutimonas harenae</name>
    <dbReference type="NCBI Taxonomy" id="657015"/>
    <lineage>
        <taxon>Bacteria</taxon>
        <taxon>Pseudomonadati</taxon>
        <taxon>Pseudomonadota</taxon>
        <taxon>Betaproteobacteria</taxon>
        <taxon>Burkholderiales</taxon>
        <taxon>Alcaligenaceae</taxon>
        <taxon>Pollutimonas</taxon>
    </lineage>
</organism>
<dbReference type="GO" id="GO:0003677">
    <property type="term" value="F:DNA binding"/>
    <property type="evidence" value="ECO:0007669"/>
    <property type="project" value="UniProtKB-UniRule"/>
</dbReference>
<reference evidence="6 7" key="1">
    <citation type="submission" date="2020-07" db="EMBL/GenBank/DDBJ databases">
        <title>Taxonomic revisions and descriptions of new bacterial species based on genomic comparisons in the high-G+C-content subgroup of the family Alcaligenaceae.</title>
        <authorList>
            <person name="Szabo A."/>
            <person name="Felfoldi T."/>
        </authorList>
    </citation>
    <scope>NUCLEOTIDE SEQUENCE [LARGE SCALE GENOMIC DNA]</scope>
    <source>
        <strain evidence="6 7">DSM 25667</strain>
    </source>
</reference>
<dbReference type="PRINTS" id="PR00455">
    <property type="entry name" value="HTHTETR"/>
</dbReference>
<keyword evidence="3" id="KW-0804">Transcription</keyword>
<dbReference type="Pfam" id="PF16925">
    <property type="entry name" value="TetR_C_13"/>
    <property type="match status" value="1"/>
</dbReference>
<evidence type="ECO:0000256" key="1">
    <source>
        <dbReference type="ARBA" id="ARBA00023015"/>
    </source>
</evidence>
<evidence type="ECO:0000313" key="6">
    <source>
        <dbReference type="EMBL" id="NYT85216.1"/>
    </source>
</evidence>
<comment type="caution">
    <text evidence="6">The sequence shown here is derived from an EMBL/GenBank/DDBJ whole genome shotgun (WGS) entry which is preliminary data.</text>
</comment>
<evidence type="ECO:0000256" key="2">
    <source>
        <dbReference type="ARBA" id="ARBA00023125"/>
    </source>
</evidence>
<dbReference type="InterPro" id="IPR011075">
    <property type="entry name" value="TetR_C"/>
</dbReference>
<evidence type="ECO:0000313" key="7">
    <source>
        <dbReference type="Proteomes" id="UP000554144"/>
    </source>
</evidence>
<dbReference type="InterPro" id="IPR001647">
    <property type="entry name" value="HTH_TetR"/>
</dbReference>
<keyword evidence="1" id="KW-0805">Transcription regulation</keyword>
<feature type="DNA-binding region" description="H-T-H motif" evidence="4">
    <location>
        <begin position="27"/>
        <end position="46"/>
    </location>
</feature>
<gene>
    <name evidence="6" type="ORF">H0A62_06330</name>
</gene>
<proteinExistence type="predicted"/>
<sequence length="187" mass="20955">MNTETTRTQIMQHAQRLVQERGYNGFSYRDLATLIGIKTSSIHYYFPQKEDLLLAIVQQYHARWLAAIQAIDTGLSADVKLRAYVDMHRQAFCNTERICLAAALAADLASLPADIRKMLQGFYGANEDWLAQVLEQGVREGSLDMPGDVRIAARSMFAALQGSLATARLFNDSERMNDLLQAALSRQ</sequence>
<keyword evidence="2 4" id="KW-0238">DNA-binding</keyword>
<dbReference type="RefSeq" id="WP_130037186.1">
    <property type="nucleotide sequence ID" value="NZ_JACCEV010000001.1"/>
</dbReference>
<dbReference type="AlphaFoldDB" id="A0A853GWU2"/>
<dbReference type="Proteomes" id="UP000554144">
    <property type="component" value="Unassembled WGS sequence"/>
</dbReference>
<keyword evidence="7" id="KW-1185">Reference proteome</keyword>
<name>A0A853GWU2_9BURK</name>
<feature type="domain" description="HTH tetR-type" evidence="5">
    <location>
        <begin position="4"/>
        <end position="64"/>
    </location>
</feature>
<dbReference type="Gene3D" id="1.10.357.10">
    <property type="entry name" value="Tetracycline Repressor, domain 2"/>
    <property type="match status" value="1"/>
</dbReference>
<dbReference type="PROSITE" id="PS50977">
    <property type="entry name" value="HTH_TETR_2"/>
    <property type="match status" value="1"/>
</dbReference>
<dbReference type="InterPro" id="IPR036271">
    <property type="entry name" value="Tet_transcr_reg_TetR-rel_C_sf"/>
</dbReference>
<dbReference type="SUPFAM" id="SSF48498">
    <property type="entry name" value="Tetracyclin repressor-like, C-terminal domain"/>
    <property type="match status" value="1"/>
</dbReference>
<dbReference type="InterPro" id="IPR009057">
    <property type="entry name" value="Homeodomain-like_sf"/>
</dbReference>
<evidence type="ECO:0000256" key="4">
    <source>
        <dbReference type="PROSITE-ProRule" id="PRU00335"/>
    </source>
</evidence>
<dbReference type="EMBL" id="JACCEV010000001">
    <property type="protein sequence ID" value="NYT85216.1"/>
    <property type="molecule type" value="Genomic_DNA"/>
</dbReference>
<dbReference type="PANTHER" id="PTHR47506:SF7">
    <property type="entry name" value="TRANSCRIPTIONAL REGULATORY PROTEIN"/>
    <property type="match status" value="1"/>
</dbReference>